<feature type="transmembrane region" description="Helical" evidence="6">
    <location>
        <begin position="73"/>
        <end position="91"/>
    </location>
</feature>
<evidence type="ECO:0000259" key="7">
    <source>
        <dbReference type="Pfam" id="PF04138"/>
    </source>
</evidence>
<dbReference type="PANTHER" id="PTHR38459:SF1">
    <property type="entry name" value="PROPHAGE BACTOPRENOL-LINKED GLUCOSE TRANSLOCASE HOMOLOG"/>
    <property type="match status" value="1"/>
</dbReference>
<evidence type="ECO:0000313" key="9">
    <source>
        <dbReference type="Proteomes" id="UP000292781"/>
    </source>
</evidence>
<accession>A0A4Q9VU83</accession>
<evidence type="ECO:0000313" key="8">
    <source>
        <dbReference type="EMBL" id="TBW39301.1"/>
    </source>
</evidence>
<keyword evidence="9" id="KW-1185">Reference proteome</keyword>
<dbReference type="AlphaFoldDB" id="A0A4Q9VU83"/>
<evidence type="ECO:0000256" key="6">
    <source>
        <dbReference type="SAM" id="Phobius"/>
    </source>
</evidence>
<feature type="transmembrane region" description="Helical" evidence="6">
    <location>
        <begin position="34"/>
        <end position="52"/>
    </location>
</feature>
<evidence type="ECO:0000256" key="3">
    <source>
        <dbReference type="ARBA" id="ARBA00022692"/>
    </source>
</evidence>
<evidence type="ECO:0000256" key="5">
    <source>
        <dbReference type="ARBA" id="ARBA00023136"/>
    </source>
</evidence>
<protein>
    <submittedName>
        <fullName evidence="8">GtrA family protein</fullName>
    </submittedName>
</protein>
<feature type="transmembrane region" description="Helical" evidence="6">
    <location>
        <begin position="111"/>
        <end position="129"/>
    </location>
</feature>
<reference evidence="8 9" key="1">
    <citation type="submission" date="2019-02" db="EMBL/GenBank/DDBJ databases">
        <title>Siculibacillus lacustris gen. nov., sp. nov., a new rosette-forming bacterium isolated from a freshwater crater lake (Lake St. Ana, Romania).</title>
        <authorList>
            <person name="Felfoldi T."/>
            <person name="Marton Z."/>
            <person name="Szabo A."/>
            <person name="Mentes A."/>
            <person name="Boka K."/>
            <person name="Marialigeti K."/>
            <person name="Mathe I."/>
            <person name="Koncz M."/>
            <person name="Schumann P."/>
            <person name="Toth E."/>
        </authorList>
    </citation>
    <scope>NUCLEOTIDE SEQUENCE [LARGE SCALE GENOMIC DNA]</scope>
    <source>
        <strain evidence="8 9">SA-279</strain>
    </source>
</reference>
<feature type="transmembrane region" description="Helical" evidence="6">
    <location>
        <begin position="7"/>
        <end position="28"/>
    </location>
</feature>
<evidence type="ECO:0000256" key="2">
    <source>
        <dbReference type="ARBA" id="ARBA00009399"/>
    </source>
</evidence>
<evidence type="ECO:0000256" key="1">
    <source>
        <dbReference type="ARBA" id="ARBA00004141"/>
    </source>
</evidence>
<organism evidence="8 9">
    <name type="scientific">Siculibacillus lacustris</name>
    <dbReference type="NCBI Taxonomy" id="1549641"/>
    <lineage>
        <taxon>Bacteria</taxon>
        <taxon>Pseudomonadati</taxon>
        <taxon>Pseudomonadota</taxon>
        <taxon>Alphaproteobacteria</taxon>
        <taxon>Hyphomicrobiales</taxon>
        <taxon>Ancalomicrobiaceae</taxon>
        <taxon>Siculibacillus</taxon>
    </lineage>
</organism>
<dbReference type="GO" id="GO:0005886">
    <property type="term" value="C:plasma membrane"/>
    <property type="evidence" value="ECO:0007669"/>
    <property type="project" value="TreeGrafter"/>
</dbReference>
<dbReference type="InterPro" id="IPR051401">
    <property type="entry name" value="GtrA_CellWall_Glycosyl"/>
</dbReference>
<evidence type="ECO:0000256" key="4">
    <source>
        <dbReference type="ARBA" id="ARBA00022989"/>
    </source>
</evidence>
<comment type="caution">
    <text evidence="8">The sequence shown here is derived from an EMBL/GenBank/DDBJ whole genome shotgun (WGS) entry which is preliminary data.</text>
</comment>
<comment type="similarity">
    <text evidence="2">Belongs to the GtrA family.</text>
</comment>
<gene>
    <name evidence="8" type="ORF">EYW49_06725</name>
</gene>
<dbReference type="OrthoDB" id="7360864at2"/>
<dbReference type="EMBL" id="SJFN01000008">
    <property type="protein sequence ID" value="TBW39301.1"/>
    <property type="molecule type" value="Genomic_DNA"/>
</dbReference>
<keyword evidence="4 6" id="KW-1133">Transmembrane helix</keyword>
<name>A0A4Q9VU83_9HYPH</name>
<dbReference type="GO" id="GO:0000271">
    <property type="term" value="P:polysaccharide biosynthetic process"/>
    <property type="evidence" value="ECO:0007669"/>
    <property type="project" value="InterPro"/>
</dbReference>
<dbReference type="Pfam" id="PF04138">
    <property type="entry name" value="GtrA_DPMS_TM"/>
    <property type="match status" value="1"/>
</dbReference>
<comment type="subcellular location">
    <subcellularLocation>
        <location evidence="1">Membrane</location>
        <topology evidence="1">Multi-pass membrane protein</topology>
    </subcellularLocation>
</comment>
<feature type="domain" description="GtrA/DPMS transmembrane" evidence="7">
    <location>
        <begin position="6"/>
        <end position="134"/>
    </location>
</feature>
<dbReference type="PANTHER" id="PTHR38459">
    <property type="entry name" value="PROPHAGE BACTOPRENOL-LINKED GLUCOSE TRANSLOCASE HOMOLOG"/>
    <property type="match status" value="1"/>
</dbReference>
<sequence>MERVARFAMTGGIGFVVDVGLLSFLTVVFDVNPYVARVFAILVAMTTTWVINRRYTFKVHDRVTETRDVVAEGGRYGLVAVAAALVNYAVYAATLYSLPEYILGTDDLSPPLAAVVGSGVAMFFSYYGYSRFAFRAGAVTATRDPA</sequence>
<dbReference type="InterPro" id="IPR007267">
    <property type="entry name" value="GtrA_DPMS_TM"/>
</dbReference>
<proteinExistence type="inferred from homology"/>
<keyword evidence="5 6" id="KW-0472">Membrane</keyword>
<dbReference type="Proteomes" id="UP000292781">
    <property type="component" value="Unassembled WGS sequence"/>
</dbReference>
<keyword evidence="3 6" id="KW-0812">Transmembrane</keyword>